<gene>
    <name evidence="2" type="ORF">UFOPK1603_00679</name>
</gene>
<protein>
    <submittedName>
        <fullName evidence="2">Unannotated protein</fullName>
    </submittedName>
</protein>
<sequence length="109" mass="11466">MARVERAAVDPGQVAVVCASSIIDEVCDGLEAAGIAFGRATRHGLEHRVTVVEVGLVKGLEVDAVIVVEPSLIVAEQAQGNRALYVALTRATKRLAIVHEDDLPASLLD</sequence>
<dbReference type="EMBL" id="CAEZTG010000048">
    <property type="protein sequence ID" value="CAB4562675.1"/>
    <property type="molecule type" value="Genomic_DNA"/>
</dbReference>
<accession>A0A6J6DHX7</accession>
<dbReference type="Gene3D" id="3.40.50.300">
    <property type="entry name" value="P-loop containing nucleotide triphosphate hydrolases"/>
    <property type="match status" value="1"/>
</dbReference>
<name>A0A6J6DHX7_9ZZZZ</name>
<dbReference type="AlphaFoldDB" id="A0A6J6DHX7"/>
<dbReference type="Pfam" id="PF13538">
    <property type="entry name" value="UvrD_C_2"/>
    <property type="match status" value="1"/>
</dbReference>
<dbReference type="InterPro" id="IPR027417">
    <property type="entry name" value="P-loop_NTPase"/>
</dbReference>
<evidence type="ECO:0000259" key="1">
    <source>
        <dbReference type="Pfam" id="PF13538"/>
    </source>
</evidence>
<dbReference type="SUPFAM" id="SSF52540">
    <property type="entry name" value="P-loop containing nucleoside triphosphate hydrolases"/>
    <property type="match status" value="1"/>
</dbReference>
<feature type="domain" description="UvrD-like helicase C-terminal" evidence="1">
    <location>
        <begin position="50"/>
        <end position="98"/>
    </location>
</feature>
<evidence type="ECO:0000313" key="2">
    <source>
        <dbReference type="EMBL" id="CAB4562675.1"/>
    </source>
</evidence>
<dbReference type="InterPro" id="IPR027785">
    <property type="entry name" value="UvrD-like_helicase_C"/>
</dbReference>
<proteinExistence type="predicted"/>
<organism evidence="2">
    <name type="scientific">freshwater metagenome</name>
    <dbReference type="NCBI Taxonomy" id="449393"/>
    <lineage>
        <taxon>unclassified sequences</taxon>
        <taxon>metagenomes</taxon>
        <taxon>ecological metagenomes</taxon>
    </lineage>
</organism>
<reference evidence="2" key="1">
    <citation type="submission" date="2020-05" db="EMBL/GenBank/DDBJ databases">
        <authorList>
            <person name="Chiriac C."/>
            <person name="Salcher M."/>
            <person name="Ghai R."/>
            <person name="Kavagutti S V."/>
        </authorList>
    </citation>
    <scope>NUCLEOTIDE SEQUENCE</scope>
</reference>